<dbReference type="VEuPathDB" id="GiardiaDB:GL50581_918"/>
<evidence type="ECO:0000313" key="2">
    <source>
        <dbReference type="EMBL" id="EET01815.1"/>
    </source>
</evidence>
<feature type="compositionally biased region" description="Low complexity" evidence="1">
    <location>
        <begin position="764"/>
        <end position="781"/>
    </location>
</feature>
<proteinExistence type="predicted"/>
<dbReference type="Proteomes" id="UP000002488">
    <property type="component" value="Unassembled WGS sequence"/>
</dbReference>
<name>C6LQ96_GIAIB</name>
<feature type="region of interest" description="Disordered" evidence="1">
    <location>
        <begin position="760"/>
        <end position="781"/>
    </location>
</feature>
<feature type="compositionally biased region" description="Basic and acidic residues" evidence="1">
    <location>
        <begin position="832"/>
        <end position="857"/>
    </location>
</feature>
<dbReference type="OMA" id="ESECMLI"/>
<evidence type="ECO:0000313" key="3">
    <source>
        <dbReference type="Proteomes" id="UP000002488"/>
    </source>
</evidence>
<accession>C6LQ96</accession>
<dbReference type="AlphaFoldDB" id="C6LQ96"/>
<dbReference type="EMBL" id="ACGJ01001128">
    <property type="protein sequence ID" value="EET01815.1"/>
    <property type="molecule type" value="Genomic_DNA"/>
</dbReference>
<sequence length="871" mass="97381">MQEDAPVPSMNSLQYSKHLSRAYKDIARTAKINLDSMEAYARELVSIDAASSVPARSKYKRTKPQLQAGMDFKVPPKAKGGRYHDIEARSSDATDDESECMLISCLVVIVRHILFAFRSAEHLERFSRELKRYNEEAEVQSILRIYITLDGSASSYHVCDLTNRQLSLLLSKDLYHEVDVPDTGMGYIHLVRFPLMAAVKLPFIESAGMQINIMGRILTQAPEGDRKESREQDMSSQTVPFSAKCDLPNLLKPIYDNIVISAGRVVTHTSYLGLPNTAELLYDSERMTEYGLPLMGTLQRDTLKHYQFLTPNDFSGISYYPAAISFICYIFCSSSKASEFIRRYKQKAELVALISRSSTILAGTLKEQRLMINASTYTHEDIDLLRRQYGDILSSENDALIRSNKEGDYYMKITAGKTAQPYYESTSPDGAKFMSVSPSRSHTTSAMPPLQNQYLRKRQKPLSPEGYVPIFVSNMECRYLPNEVSTVTLELVFGSYQVQQELQPVPATDGHAMWIGETVTLHFSPHKIVPYIEFILQGYDIKSSLCYSDVAILSLVNLFTARILQGWTLCRTVGQIYSRITTPLADQTIISGMSVFTETGQICNLQHDTTGLSDQDSTTMHQSTSYVGSHGNYHLNNANDDSILSVISEAADIDQHIRNISHFGPVPNEEDSLSILRLSATRPVNGGTGGMSTLKMQLPVGEDDRDLNNYAATGSDAQTAAILLKYGYADPDMNHPFDKTYNRPVPDTAIQDNNLAIHNIKEPSNSSSSYEGESSNSSGFSIDLHTSLEKAKPTITQLVDKIGKRDRGYIMDNIDHRSSDDSYNSSSDDSEMDKGDTNGKKRGPDKQWLLERARDVFQRGNSSDDSSDFDY</sequence>
<dbReference type="OrthoDB" id="10256146at2759"/>
<organism evidence="2 3">
    <name type="scientific">Giardia intestinalis (strain ATCC 50581 / GS clone H7)</name>
    <name type="common">Giardia lamblia</name>
    <dbReference type="NCBI Taxonomy" id="598745"/>
    <lineage>
        <taxon>Eukaryota</taxon>
        <taxon>Metamonada</taxon>
        <taxon>Diplomonadida</taxon>
        <taxon>Hexamitidae</taxon>
        <taxon>Giardiinae</taxon>
        <taxon>Giardia</taxon>
    </lineage>
</organism>
<comment type="caution">
    <text evidence="2">The sequence shown here is derived from an EMBL/GenBank/DDBJ whole genome shotgun (WGS) entry which is preliminary data.</text>
</comment>
<feature type="compositionally biased region" description="Basic and acidic residues" evidence="1">
    <location>
        <begin position="810"/>
        <end position="820"/>
    </location>
</feature>
<feature type="region of interest" description="Disordered" evidence="1">
    <location>
        <begin position="810"/>
        <end position="871"/>
    </location>
</feature>
<evidence type="ECO:0000256" key="1">
    <source>
        <dbReference type="SAM" id="MobiDB-lite"/>
    </source>
</evidence>
<protein>
    <submittedName>
        <fullName evidence="2">Uncharacterized protein</fullName>
    </submittedName>
</protein>
<reference evidence="2 3" key="1">
    <citation type="journal article" date="2009" name="PLoS Pathog.">
        <title>Draft genome sequencing of giardia intestinalis assemblage B isolate GS: is human giardiasis caused by two different species?</title>
        <authorList>
            <person name="Franzen O."/>
            <person name="Jerlstrom-Hultqvist J."/>
            <person name="Castro E."/>
            <person name="Sherwood E."/>
            <person name="Ankarklev J."/>
            <person name="Reiner D.S."/>
            <person name="Palm D."/>
            <person name="Andersson J.O."/>
            <person name="Andersson B."/>
            <person name="Svard S.G."/>
        </authorList>
    </citation>
    <scope>NUCLEOTIDE SEQUENCE [LARGE SCALE GENOMIC DNA]</scope>
    <source>
        <strain evidence="3">ATCC 50581 / GS clone H7</strain>
    </source>
</reference>
<gene>
    <name evidence="2" type="ORF">GL50581_918</name>
</gene>